<accession>A0A6J7A7Z3</accession>
<reference evidence="2" key="1">
    <citation type="submission" date="2020-05" db="EMBL/GenBank/DDBJ databases">
        <authorList>
            <person name="Chiriac C."/>
            <person name="Salcher M."/>
            <person name="Ghai R."/>
            <person name="Kavagutti S V."/>
        </authorList>
    </citation>
    <scope>NUCLEOTIDE SEQUENCE</scope>
</reference>
<evidence type="ECO:0000313" key="2">
    <source>
        <dbReference type="EMBL" id="CAB4828895.1"/>
    </source>
</evidence>
<evidence type="ECO:0000256" key="1">
    <source>
        <dbReference type="SAM" id="MobiDB-lite"/>
    </source>
</evidence>
<feature type="compositionally biased region" description="Low complexity" evidence="1">
    <location>
        <begin position="25"/>
        <end position="35"/>
    </location>
</feature>
<proteinExistence type="predicted"/>
<sequence>MSSTHSNPTSTTTRAAQLRPDHAKNASPDSAASAANHTVGTG</sequence>
<protein>
    <submittedName>
        <fullName evidence="2">Unannotated protein</fullName>
    </submittedName>
</protein>
<organism evidence="2">
    <name type="scientific">freshwater metagenome</name>
    <dbReference type="NCBI Taxonomy" id="449393"/>
    <lineage>
        <taxon>unclassified sequences</taxon>
        <taxon>metagenomes</taxon>
        <taxon>ecological metagenomes</taxon>
    </lineage>
</organism>
<gene>
    <name evidence="2" type="ORF">UFOPK3099_01902</name>
</gene>
<name>A0A6J7A7Z3_9ZZZZ</name>
<feature type="compositionally biased region" description="Low complexity" evidence="1">
    <location>
        <begin position="1"/>
        <end position="13"/>
    </location>
</feature>
<dbReference type="EMBL" id="CAFAAV010000161">
    <property type="protein sequence ID" value="CAB4828895.1"/>
    <property type="molecule type" value="Genomic_DNA"/>
</dbReference>
<dbReference type="AlphaFoldDB" id="A0A6J7A7Z3"/>
<feature type="region of interest" description="Disordered" evidence="1">
    <location>
        <begin position="1"/>
        <end position="42"/>
    </location>
</feature>